<dbReference type="Pfam" id="PF09138">
    <property type="entry name" value="Urm1"/>
    <property type="match status" value="1"/>
</dbReference>
<dbReference type="SUPFAM" id="SSF54285">
    <property type="entry name" value="MoaD/ThiS"/>
    <property type="match status" value="1"/>
</dbReference>
<dbReference type="AlphaFoldDB" id="A0A8E2DRY3"/>
<dbReference type="InterPro" id="IPR012675">
    <property type="entry name" value="Beta-grasp_dom_sf"/>
</dbReference>
<dbReference type="Proteomes" id="UP000250043">
    <property type="component" value="Unassembled WGS sequence"/>
</dbReference>
<dbReference type="GO" id="GO:0034227">
    <property type="term" value="P:tRNA thio-modification"/>
    <property type="evidence" value="ECO:0007669"/>
    <property type="project" value="UniProtKB-UniRule"/>
</dbReference>
<evidence type="ECO:0000256" key="1">
    <source>
        <dbReference type="ARBA" id="ARBA00022490"/>
    </source>
</evidence>
<dbReference type="GO" id="GO:0002098">
    <property type="term" value="P:tRNA wobble uridine modification"/>
    <property type="evidence" value="ECO:0007669"/>
    <property type="project" value="UniProtKB-UniRule"/>
</dbReference>
<dbReference type="Gene3D" id="3.10.20.30">
    <property type="match status" value="1"/>
</dbReference>
<evidence type="ECO:0000256" key="6">
    <source>
        <dbReference type="RuleBase" id="RU361182"/>
    </source>
</evidence>
<dbReference type="PIRSF" id="PIRSF037379">
    <property type="entry name" value="Ubiquitin-related_modifier_1"/>
    <property type="match status" value="1"/>
</dbReference>
<dbReference type="InterPro" id="IPR016155">
    <property type="entry name" value="Mopterin_synth/thiamin_S_b"/>
</dbReference>
<keyword evidence="3 5" id="KW-0819">tRNA processing</keyword>
<keyword evidence="8" id="KW-1185">Reference proteome</keyword>
<comment type="pathway">
    <text evidence="5 6">tRNA modification; 5-methoxycarbonylmethyl-2-thiouridine-tRNA biosynthesis.</text>
</comment>
<feature type="cross-link" description="Glycyl lysine isopeptide (Gly-Lys) (interchain with K-? in acceptor proteins)" evidence="5">
    <location>
        <position position="127"/>
    </location>
</feature>
<keyword evidence="4 5" id="KW-0833">Ubl conjugation pathway</keyword>
<comment type="similarity">
    <text evidence="5 6">Belongs to the URM1 family.</text>
</comment>
<sequence length="127" mass="13607">MATITLSVNFSGGLETLFANRTAHTVSIPARVPVDAALWDTWPAAPESAGAPDADAVTMKPADMAYLLHHLRTRVLTARPELFLEHGTVRPGILALINDADWELEGEGAALLHDEDEVVFISTLHGG</sequence>
<dbReference type="UniPathway" id="UPA00988"/>
<dbReference type="InterPro" id="IPR015221">
    <property type="entry name" value="Urm1"/>
</dbReference>
<organism evidence="7 8">
    <name type="scientific">Obba rivulosa</name>
    <dbReference type="NCBI Taxonomy" id="1052685"/>
    <lineage>
        <taxon>Eukaryota</taxon>
        <taxon>Fungi</taxon>
        <taxon>Dikarya</taxon>
        <taxon>Basidiomycota</taxon>
        <taxon>Agaricomycotina</taxon>
        <taxon>Agaricomycetes</taxon>
        <taxon>Polyporales</taxon>
        <taxon>Gelatoporiaceae</taxon>
        <taxon>Obba</taxon>
    </lineage>
</organism>
<feature type="modified residue" description="1-thioglycine" evidence="5">
    <location>
        <position position="127"/>
    </location>
</feature>
<evidence type="ECO:0000256" key="2">
    <source>
        <dbReference type="ARBA" id="ARBA00022499"/>
    </source>
</evidence>
<comment type="function">
    <text evidence="5">Acts as a sulfur carrier required for 2-thiolation of mcm(5)S(2)U at tRNA wobble positions of cytosolic tRNA(Lys), tRNA(Glu) and tRNA(Gln). Serves as sulfur donor in tRNA 2-thiolation reaction by being thiocarboxylated (-COSH) at its C-terminus by the MOCS3 homolog UBA4. The sulfur is then transferred to tRNA to form 2-thiolation of mcm(5)S(2)U. Prior mcm(5) tRNA modification by the elongator complex is required for 2-thiolation. Also acts as a ubiquitin-like protein (UBL) that is covalently conjugated via an isopeptide bond to lysine residues of target proteins such as AHP1. The thiocarboxylated form serves as substrate for conjugation and oxidative stress specifically induces the formation of UBL-protein conjugates.</text>
</comment>
<dbReference type="EMBL" id="KV722342">
    <property type="protein sequence ID" value="OCH94606.1"/>
    <property type="molecule type" value="Genomic_DNA"/>
</dbReference>
<dbReference type="HAMAP" id="MF_03048">
    <property type="entry name" value="Urm1"/>
    <property type="match status" value="1"/>
</dbReference>
<protein>
    <recommendedName>
        <fullName evidence="5 6">Ubiquitin-related modifier 1</fullName>
    </recommendedName>
</protein>
<dbReference type="CDD" id="cd01764">
    <property type="entry name" value="Ubl_Urm1"/>
    <property type="match status" value="1"/>
</dbReference>
<evidence type="ECO:0000256" key="3">
    <source>
        <dbReference type="ARBA" id="ARBA00022694"/>
    </source>
</evidence>
<keyword evidence="2 5" id="KW-1017">Isopeptide bond</keyword>
<reference evidence="7 8" key="1">
    <citation type="submission" date="2016-07" db="EMBL/GenBank/DDBJ databases">
        <title>Draft genome of the white-rot fungus Obba rivulosa 3A-2.</title>
        <authorList>
            <consortium name="DOE Joint Genome Institute"/>
            <person name="Miettinen O."/>
            <person name="Riley R."/>
            <person name="Acob R."/>
            <person name="Barry K."/>
            <person name="Cullen D."/>
            <person name="De Vries R."/>
            <person name="Hainaut M."/>
            <person name="Hatakka A."/>
            <person name="Henrissat B."/>
            <person name="Hilden K."/>
            <person name="Kuo R."/>
            <person name="Labutti K."/>
            <person name="Lipzen A."/>
            <person name="Makela M.R."/>
            <person name="Sandor L."/>
            <person name="Spatafora J.W."/>
            <person name="Grigoriev I.V."/>
            <person name="Hibbett D.S."/>
        </authorList>
    </citation>
    <scope>NUCLEOTIDE SEQUENCE [LARGE SCALE GENOMIC DNA]</scope>
    <source>
        <strain evidence="7 8">3A-2</strain>
    </source>
</reference>
<comment type="PTM">
    <text evidence="5">C-terminal thiocarboxylation occurs in 2 steps, it is first acyl-adenylated (-COAMP) via the hesA/moeB/thiF part of UBA4, then thiocarboxylated (-COSH) via the rhodanese domain of UBA4.</text>
</comment>
<evidence type="ECO:0000313" key="7">
    <source>
        <dbReference type="EMBL" id="OCH94606.1"/>
    </source>
</evidence>
<evidence type="ECO:0000256" key="5">
    <source>
        <dbReference type="HAMAP-Rule" id="MF_03048"/>
    </source>
</evidence>
<dbReference type="GO" id="GO:0032447">
    <property type="term" value="P:protein urmylation"/>
    <property type="evidence" value="ECO:0007669"/>
    <property type="project" value="UniProtKB-UniRule"/>
</dbReference>
<accession>A0A8E2DRY3</accession>
<dbReference type="PANTHER" id="PTHR14986">
    <property type="entry name" value="RURM1 PROTEIN"/>
    <property type="match status" value="1"/>
</dbReference>
<dbReference type="OrthoDB" id="10248987at2759"/>
<name>A0A8E2DRY3_9APHY</name>
<comment type="subcellular location">
    <subcellularLocation>
        <location evidence="5 6">Cytoplasm</location>
    </subcellularLocation>
</comment>
<gene>
    <name evidence="5" type="primary">URM1</name>
    <name evidence="7" type="ORF">OBBRIDRAFT_789083</name>
</gene>
<proteinExistence type="inferred from homology"/>
<keyword evidence="1 5" id="KW-0963">Cytoplasm</keyword>
<evidence type="ECO:0000313" key="8">
    <source>
        <dbReference type="Proteomes" id="UP000250043"/>
    </source>
</evidence>
<dbReference type="GO" id="GO:0005829">
    <property type="term" value="C:cytosol"/>
    <property type="evidence" value="ECO:0007669"/>
    <property type="project" value="UniProtKB-UniRule"/>
</dbReference>
<evidence type="ECO:0000256" key="4">
    <source>
        <dbReference type="ARBA" id="ARBA00022786"/>
    </source>
</evidence>